<reference evidence="4" key="1">
    <citation type="submission" date="2021-06" db="EMBL/GenBank/DDBJ databases">
        <title>Genome Sequence of Mortierella hyaline Strain SCG-10, a Cold-Adapted, Nitrate-Reducing Fungus Isolated from Soil in Minnesota, USA.</title>
        <authorList>
            <person name="Aldossari N."/>
        </authorList>
    </citation>
    <scope>NUCLEOTIDE SEQUENCE</scope>
    <source>
        <strain evidence="4">SCG-10</strain>
    </source>
</reference>
<dbReference type="EMBL" id="JAHRHY010000022">
    <property type="protein sequence ID" value="KAG9061864.1"/>
    <property type="molecule type" value="Genomic_DNA"/>
</dbReference>
<dbReference type="InterPro" id="IPR034737">
    <property type="entry name" value="TCTP"/>
</dbReference>
<proteinExistence type="inferred from homology"/>
<dbReference type="OrthoDB" id="10248936at2759"/>
<dbReference type="Proteomes" id="UP000707451">
    <property type="component" value="Unassembled WGS sequence"/>
</dbReference>
<comment type="caution">
    <text evidence="4">The sequence shown here is derived from an EMBL/GenBank/DDBJ whole genome shotgun (WGS) entry which is preliminary data.</text>
</comment>
<gene>
    <name evidence="4" type="primary">TMA19</name>
    <name evidence="4" type="ORF">KI688_007015</name>
</gene>
<dbReference type="GO" id="GO:0005509">
    <property type="term" value="F:calcium ion binding"/>
    <property type="evidence" value="ECO:0007669"/>
    <property type="project" value="TreeGrafter"/>
</dbReference>
<dbReference type="PANTHER" id="PTHR11991">
    <property type="entry name" value="TRANSLATIONALLY CONTROLLED TUMOR PROTEIN-RELATED"/>
    <property type="match status" value="1"/>
</dbReference>
<dbReference type="InterPro" id="IPR018105">
    <property type="entry name" value="Translational_control_tumour_p"/>
</dbReference>
<keyword evidence="5" id="KW-1185">Reference proteome</keyword>
<dbReference type="SUPFAM" id="SSF51316">
    <property type="entry name" value="Mss4-like"/>
    <property type="match status" value="1"/>
</dbReference>
<dbReference type="PRINTS" id="PR01653">
    <property type="entry name" value="TCTPROTEIN"/>
</dbReference>
<sequence>MLIYQDIITGRDHEDKEGQHRTAPDTIAPYDITFSTMHSLDSTHPFAQHDELFSDAFDIKEVDGTYQIECAMIQVKEGADVDIGANASAEEAAEDLEDGVTVVNNVVYSFRLQSTQFDKKGYTTYIKGYLKQLKAAKNLTEEADIKAYEKDMTAEVKKVLGSFKDFEFYVGESMNPDGAVMLLNYREDGVTPFFTVYKHAVKSVKV</sequence>
<dbReference type="InterPro" id="IPR018103">
    <property type="entry name" value="Translation_control_tumour_CS"/>
</dbReference>
<dbReference type="PROSITE" id="PS01002">
    <property type="entry name" value="TCTP_1"/>
    <property type="match status" value="1"/>
</dbReference>
<protein>
    <recommendedName>
        <fullName evidence="1">Translationally-controlled tumor protein homolog</fullName>
    </recommendedName>
</protein>
<evidence type="ECO:0000313" key="5">
    <source>
        <dbReference type="Proteomes" id="UP000707451"/>
    </source>
</evidence>
<evidence type="ECO:0000256" key="2">
    <source>
        <dbReference type="PROSITE-ProRule" id="PRU01133"/>
    </source>
</evidence>
<organism evidence="4 5">
    <name type="scientific">Linnemannia hyalina</name>
    <dbReference type="NCBI Taxonomy" id="64524"/>
    <lineage>
        <taxon>Eukaryota</taxon>
        <taxon>Fungi</taxon>
        <taxon>Fungi incertae sedis</taxon>
        <taxon>Mucoromycota</taxon>
        <taxon>Mortierellomycotina</taxon>
        <taxon>Mortierellomycetes</taxon>
        <taxon>Mortierellales</taxon>
        <taxon>Mortierellaceae</taxon>
        <taxon>Linnemannia</taxon>
    </lineage>
</organism>
<accession>A0A9P7XJT2</accession>
<dbReference type="FunFam" id="2.170.150.10:FF:000002">
    <property type="entry name" value="Translationally-controlled tumor protein homolog"/>
    <property type="match status" value="1"/>
</dbReference>
<name>A0A9P7XJT2_9FUNG</name>
<dbReference type="PROSITE" id="PS51797">
    <property type="entry name" value="TCTP_3"/>
    <property type="match status" value="1"/>
</dbReference>
<dbReference type="Gene3D" id="2.170.150.10">
    <property type="entry name" value="Metal Binding Protein, Guanine Nucleotide Exchange Factor, Chain A"/>
    <property type="match status" value="1"/>
</dbReference>
<feature type="domain" description="TCTP" evidence="3">
    <location>
        <begin position="39"/>
        <end position="206"/>
    </location>
</feature>
<dbReference type="Pfam" id="PF00838">
    <property type="entry name" value="TCTP"/>
    <property type="match status" value="1"/>
</dbReference>
<evidence type="ECO:0000313" key="4">
    <source>
        <dbReference type="EMBL" id="KAG9061864.1"/>
    </source>
</evidence>
<comment type="similarity">
    <text evidence="2">Belongs to the TCTP family.</text>
</comment>
<dbReference type="PANTHER" id="PTHR11991:SF0">
    <property type="entry name" value="TRANSLATIONALLY-CONTROLLED TUMOR PROTEIN"/>
    <property type="match status" value="1"/>
</dbReference>
<dbReference type="AlphaFoldDB" id="A0A9P7XJT2"/>
<evidence type="ECO:0000259" key="3">
    <source>
        <dbReference type="PROSITE" id="PS51797"/>
    </source>
</evidence>
<dbReference type="InterPro" id="IPR011057">
    <property type="entry name" value="Mss4-like_sf"/>
</dbReference>
<dbReference type="InterPro" id="IPR011323">
    <property type="entry name" value="Mss4/transl-control_tumour"/>
</dbReference>
<dbReference type="GO" id="GO:0005737">
    <property type="term" value="C:cytoplasm"/>
    <property type="evidence" value="ECO:0007669"/>
    <property type="project" value="TreeGrafter"/>
</dbReference>
<evidence type="ECO:0000256" key="1">
    <source>
        <dbReference type="ARBA" id="ARBA00014759"/>
    </source>
</evidence>